<name>L8JHL7_9BACT</name>
<dbReference type="InterPro" id="IPR029059">
    <property type="entry name" value="AB_hydrolase_5"/>
</dbReference>
<evidence type="ECO:0000256" key="1">
    <source>
        <dbReference type="SAM" id="Phobius"/>
    </source>
</evidence>
<dbReference type="eggNOG" id="COG1073">
    <property type="taxonomic scope" value="Bacteria"/>
</dbReference>
<keyword evidence="1" id="KW-0812">Transmembrane</keyword>
<evidence type="ECO:0000313" key="4">
    <source>
        <dbReference type="Proteomes" id="UP000011135"/>
    </source>
</evidence>
<feature type="domain" description="Alpha/beta hydrolase fold-5" evidence="2">
    <location>
        <begin position="66"/>
        <end position="228"/>
    </location>
</feature>
<feature type="transmembrane region" description="Helical" evidence="1">
    <location>
        <begin position="7"/>
        <end position="26"/>
    </location>
</feature>
<gene>
    <name evidence="3" type="ORF">C900_00559</name>
</gene>
<accession>L8JHL7</accession>
<comment type="caution">
    <text evidence="3">The sequence shown here is derived from an EMBL/GenBank/DDBJ whole genome shotgun (WGS) entry which is preliminary data.</text>
</comment>
<dbReference type="RefSeq" id="WP_009583459.1">
    <property type="nucleotide sequence ID" value="NZ_AMZN01000123.1"/>
</dbReference>
<dbReference type="Proteomes" id="UP000011135">
    <property type="component" value="Unassembled WGS sequence"/>
</dbReference>
<dbReference type="SUPFAM" id="SSF53474">
    <property type="entry name" value="alpha/beta-Hydrolases"/>
    <property type="match status" value="1"/>
</dbReference>
<dbReference type="Gene3D" id="3.40.50.1820">
    <property type="entry name" value="alpha/beta hydrolase"/>
    <property type="match status" value="1"/>
</dbReference>
<sequence length="245" mass="27638">MKVSKRKFFRIIWFSLVTIFMIWQWMAFQSHNLPDNVFDTDTGLAVETRNDYYTFKPRNSASNLEIIFFQGGLTDPKAYAPLCRKIAEKGFTCHLMRMPFRLPVKGYEKIKELFDLSASHYAIGGHSQGGKMAAQFVFENPALMKGLFLMGTSHPRDIDLSGLEIPTAKIYAENDGLASMGEVMENKSKLPANARLIFIEGGNHSQFGYLGHLLGDDDAAIPLEQQQEQTLEALLTLFAEIESEL</sequence>
<dbReference type="GO" id="GO:0016787">
    <property type="term" value="F:hydrolase activity"/>
    <property type="evidence" value="ECO:0007669"/>
    <property type="project" value="InterPro"/>
</dbReference>
<evidence type="ECO:0000313" key="3">
    <source>
        <dbReference type="EMBL" id="ELR68295.1"/>
    </source>
</evidence>
<evidence type="ECO:0000259" key="2">
    <source>
        <dbReference type="Pfam" id="PF12695"/>
    </source>
</evidence>
<dbReference type="STRING" id="1237149.C900_00559"/>
<organism evidence="3 4">
    <name type="scientific">Fulvivirga imtechensis AK7</name>
    <dbReference type="NCBI Taxonomy" id="1237149"/>
    <lineage>
        <taxon>Bacteria</taxon>
        <taxon>Pseudomonadati</taxon>
        <taxon>Bacteroidota</taxon>
        <taxon>Cytophagia</taxon>
        <taxon>Cytophagales</taxon>
        <taxon>Fulvivirgaceae</taxon>
        <taxon>Fulvivirga</taxon>
    </lineage>
</organism>
<dbReference type="EMBL" id="AMZN01000123">
    <property type="protein sequence ID" value="ELR68295.1"/>
    <property type="molecule type" value="Genomic_DNA"/>
</dbReference>
<protein>
    <recommendedName>
        <fullName evidence="2">Alpha/beta hydrolase fold-5 domain-containing protein</fullName>
    </recommendedName>
</protein>
<keyword evidence="4" id="KW-1185">Reference proteome</keyword>
<proteinExistence type="predicted"/>
<keyword evidence="1" id="KW-1133">Transmembrane helix</keyword>
<reference evidence="3 4" key="1">
    <citation type="submission" date="2012-12" db="EMBL/GenBank/DDBJ databases">
        <title>Genome assembly of Fulvivirga imtechensis AK7.</title>
        <authorList>
            <person name="Nupur N."/>
            <person name="Khatri I."/>
            <person name="Kumar R."/>
            <person name="Subramanian S."/>
            <person name="Pinnaka A."/>
        </authorList>
    </citation>
    <scope>NUCLEOTIDE SEQUENCE [LARGE SCALE GENOMIC DNA]</scope>
    <source>
        <strain evidence="3 4">AK7</strain>
    </source>
</reference>
<keyword evidence="1" id="KW-0472">Membrane</keyword>
<dbReference type="AlphaFoldDB" id="L8JHL7"/>
<dbReference type="Pfam" id="PF12695">
    <property type="entry name" value="Abhydrolase_5"/>
    <property type="match status" value="1"/>
</dbReference>
<dbReference type="InterPro" id="IPR029058">
    <property type="entry name" value="AB_hydrolase_fold"/>
</dbReference>